<dbReference type="AlphaFoldDB" id="A8B5S7"/>
<keyword evidence="2" id="KW-1185">Reference proteome</keyword>
<proteinExistence type="predicted"/>
<dbReference type="EMBL" id="AACB03000001">
    <property type="protein sequence ID" value="KAE8305118.1"/>
    <property type="molecule type" value="Genomic_DNA"/>
</dbReference>
<comment type="caution">
    <text evidence="1">The sequence shown here is derived from an EMBL/GenBank/DDBJ whole genome shotgun (WGS) entry which is preliminary data.</text>
</comment>
<evidence type="ECO:0000313" key="2">
    <source>
        <dbReference type="Proteomes" id="UP000001548"/>
    </source>
</evidence>
<reference evidence="1 2" key="1">
    <citation type="journal article" date="2007" name="Science">
        <title>Genomic minimalism in the early diverging intestinal parasite Giardia lamblia.</title>
        <authorList>
            <person name="Morrison H.G."/>
            <person name="McArthur A.G."/>
            <person name="Gillin F.D."/>
            <person name="Aley S.B."/>
            <person name="Adam R.D."/>
            <person name="Olsen G.J."/>
            <person name="Best A.A."/>
            <person name="Cande W.Z."/>
            <person name="Chen F."/>
            <person name="Cipriano M.J."/>
            <person name="Davids B.J."/>
            <person name="Dawson S.C."/>
            <person name="Elmendorf H.G."/>
            <person name="Hehl A.B."/>
            <person name="Holder M.E."/>
            <person name="Huse S.M."/>
            <person name="Kim U.U."/>
            <person name="Lasek-Nesselquist E."/>
            <person name="Manning G."/>
            <person name="Nigam A."/>
            <person name="Nixon J.E."/>
            <person name="Palm D."/>
            <person name="Passamaneck N.E."/>
            <person name="Prabhu A."/>
            <person name="Reich C.I."/>
            <person name="Reiner D.S."/>
            <person name="Samuelson J."/>
            <person name="Svard S.G."/>
            <person name="Sogin M.L."/>
        </authorList>
    </citation>
    <scope>NUCLEOTIDE SEQUENCE [LARGE SCALE GENOMIC DNA]</scope>
    <source>
        <strain evidence="1 2">WB C6</strain>
    </source>
</reference>
<dbReference type="GeneID" id="5702218"/>
<dbReference type="HOGENOM" id="CLU_1417581_0_0_1"/>
<evidence type="ECO:0000313" key="1">
    <source>
        <dbReference type="EMBL" id="KAE8305118.1"/>
    </source>
</evidence>
<dbReference type="KEGG" id="gla:GL50803_0014627"/>
<protein>
    <submittedName>
        <fullName evidence="1">Uncharacterized protein</fullName>
    </submittedName>
</protein>
<dbReference type="RefSeq" id="XP_001709295.1">
    <property type="nucleotide sequence ID" value="XM_001709243.1"/>
</dbReference>
<dbReference type="OMA" id="VDESVMH"/>
<gene>
    <name evidence="1" type="ORF">GL50803_0014627</name>
</gene>
<dbReference type="VEuPathDB" id="GiardiaDB:GL50803_14627"/>
<dbReference type="Proteomes" id="UP000001548">
    <property type="component" value="Unassembled WGS sequence"/>
</dbReference>
<name>A8B5S7_GIAIC</name>
<organism evidence="1 2">
    <name type="scientific">Giardia intestinalis (strain ATCC 50803 / WB clone C6)</name>
    <name type="common">Giardia lamblia</name>
    <dbReference type="NCBI Taxonomy" id="184922"/>
    <lineage>
        <taxon>Eukaryota</taxon>
        <taxon>Metamonada</taxon>
        <taxon>Diplomonadida</taxon>
        <taxon>Hexamitidae</taxon>
        <taxon>Giardiinae</taxon>
        <taxon>Giardia</taxon>
    </lineage>
</organism>
<accession>A8B5S7</accession>
<sequence length="192" mass="21049">MNLEDVLRETPMETLERVRQRLRQESTSTNAKGTLPRPTFGDGTGPTRVGSVIADSMPVMPEMDLATILEAAGVDTTKMSYAAVNLDQGERDKEKRSILTLSSLEYTADAFPFMDADSVDESVMHLTAMPIKKPTPKRRSTLPAARSFTSLGVAVSEILKNVSLEGPQIYFQTYTTLKPSNISISDCVEDSL</sequence>